<accession>A0A189PG36</accession>
<dbReference type="EMBL" id="KT033469">
    <property type="protein sequence ID" value="ALL42163.1"/>
    <property type="molecule type" value="Genomic_DNA"/>
</dbReference>
<proteinExistence type="predicted"/>
<dbReference type="RefSeq" id="WP_011899272.1">
    <property type="nucleotide sequence ID" value="NZ_JBANEX010000123.1"/>
</dbReference>
<protein>
    <submittedName>
        <fullName evidence="1">Uncharacterized protein</fullName>
    </submittedName>
</protein>
<dbReference type="AlphaFoldDB" id="A0A189PG36"/>
<organism evidence="1">
    <name type="scientific">Aeromonas salmonicida subsp. salmonicida</name>
    <dbReference type="NCBI Taxonomy" id="29491"/>
    <lineage>
        <taxon>Bacteria</taxon>
        <taxon>Pseudomonadati</taxon>
        <taxon>Pseudomonadota</taxon>
        <taxon>Gammaproteobacteria</taxon>
        <taxon>Aeromonadales</taxon>
        <taxon>Aeromonadaceae</taxon>
        <taxon>Aeromonas</taxon>
    </lineage>
</organism>
<geneLocation type="plasmid" evidence="1">
    <name>pAsa4b</name>
</geneLocation>
<evidence type="ECO:0000313" key="1">
    <source>
        <dbReference type="EMBL" id="ALL42163.1"/>
    </source>
</evidence>
<name>A0A189PG36_AERSS</name>
<reference evidence="1" key="1">
    <citation type="submission" date="2015-06" db="EMBL/GenBank/DDBJ databases">
        <title>Antimicrobial resistance-carrying plasmid pAsa4 variants found in Aeromonas salmonicida subsp. salmonicida: general architecture, construction blocks and gene elimination.</title>
        <authorList>
            <person name="Tanaka K.H."/>
            <person name="Vincent A.T."/>
            <person name="Trudel M.V."/>
            <person name="Paquet V.E."/>
            <person name="Frenette M."/>
            <person name="Charette S.J."/>
        </authorList>
    </citation>
    <scope>NUCLEOTIDE SEQUENCE</scope>
    <source>
        <strain evidence="1">01-B522</strain>
        <plasmid evidence="1">pAsa4b</plasmid>
    </source>
</reference>
<sequence length="118" mass="13743">MKVTPEGWVVLRIPPDEKEERVGVFKIFASWRQDDRWRLSSGTGTLSTIARQGDFLVWKQSSGNDYWLPFDGENGMTFYTCGVLENMLNALELDQGEVIIHLLRDGQFDYEELRHLEF</sequence>
<keyword evidence="1" id="KW-0614">Plasmid</keyword>